<accession>A0AA38KB23</accession>
<gene>
    <name evidence="2" type="ORF">GGU10DRAFT_150367</name>
</gene>
<evidence type="ECO:0000313" key="2">
    <source>
        <dbReference type="EMBL" id="KAJ3787209.1"/>
    </source>
</evidence>
<reference evidence="2" key="1">
    <citation type="submission" date="2022-08" db="EMBL/GenBank/DDBJ databases">
        <authorList>
            <consortium name="DOE Joint Genome Institute"/>
            <person name="Min B."/>
            <person name="Riley R."/>
            <person name="Sierra-Patev S."/>
            <person name="Naranjo-Ortiz M."/>
            <person name="Looney B."/>
            <person name="Konkel Z."/>
            <person name="Slot J.C."/>
            <person name="Sakamoto Y."/>
            <person name="Steenwyk J.L."/>
            <person name="Rokas A."/>
            <person name="Carro J."/>
            <person name="Camarero S."/>
            <person name="Ferreira P."/>
            <person name="Molpeceres G."/>
            <person name="Ruiz-Duenas F.J."/>
            <person name="Serrano A."/>
            <person name="Henrissat B."/>
            <person name="Drula E."/>
            <person name="Hughes K.W."/>
            <person name="Mata J.L."/>
            <person name="Ishikawa N.K."/>
            <person name="Vargas-Isla R."/>
            <person name="Ushijima S."/>
            <person name="Smith C.A."/>
            <person name="Ahrendt S."/>
            <person name="Andreopoulos W."/>
            <person name="He G."/>
            <person name="Labutti K."/>
            <person name="Lipzen A."/>
            <person name="Ng V."/>
            <person name="Sandor L."/>
            <person name="Barry K."/>
            <person name="Martinez A.T."/>
            <person name="Xiao Y."/>
            <person name="Gibbons J.G."/>
            <person name="Terashima K."/>
            <person name="Hibbett D.S."/>
            <person name="Grigoriev I.V."/>
        </authorList>
    </citation>
    <scope>NUCLEOTIDE SEQUENCE</scope>
    <source>
        <strain evidence="2">TFB10291</strain>
    </source>
</reference>
<organism evidence="2 3">
    <name type="scientific">Lentinula aff. detonsa</name>
    <dbReference type="NCBI Taxonomy" id="2804958"/>
    <lineage>
        <taxon>Eukaryota</taxon>
        <taxon>Fungi</taxon>
        <taxon>Dikarya</taxon>
        <taxon>Basidiomycota</taxon>
        <taxon>Agaricomycotina</taxon>
        <taxon>Agaricomycetes</taxon>
        <taxon>Agaricomycetidae</taxon>
        <taxon>Agaricales</taxon>
        <taxon>Marasmiineae</taxon>
        <taxon>Omphalotaceae</taxon>
        <taxon>Lentinula</taxon>
    </lineage>
</organism>
<keyword evidence="3" id="KW-1185">Reference proteome</keyword>
<dbReference type="Proteomes" id="UP001163798">
    <property type="component" value="Unassembled WGS sequence"/>
</dbReference>
<protein>
    <submittedName>
        <fullName evidence="2">Uncharacterized protein</fullName>
    </submittedName>
</protein>
<name>A0AA38KB23_9AGAR</name>
<proteinExistence type="predicted"/>
<feature type="chain" id="PRO_5041205259" evidence="1">
    <location>
        <begin position="23"/>
        <end position="204"/>
    </location>
</feature>
<feature type="signal peptide" evidence="1">
    <location>
        <begin position="1"/>
        <end position="22"/>
    </location>
</feature>
<keyword evidence="1" id="KW-0732">Signal</keyword>
<dbReference type="AlphaFoldDB" id="A0AA38KB23"/>
<evidence type="ECO:0000313" key="3">
    <source>
        <dbReference type="Proteomes" id="UP001163798"/>
    </source>
</evidence>
<sequence length="204" mass="23113">MHLRLGLWITVLILGLIHPILGIPTRQGQVMRIEQDPNSPGKISNADHYIKKVSVQFKPDDSPVGRHSVEPLDLDEPAVRAGKMMVEFLLQSAWKELELEPSVRWSTREVYGVKMPEVDIDKSGSLGAGWTPGKQLNLSLVRSKAPGVQRVIEKERAYVKPIPTQKKEGSFRIYVKGLVEKTVKMDSETLKELRQLVPFEWPKE</sequence>
<evidence type="ECO:0000256" key="1">
    <source>
        <dbReference type="SAM" id="SignalP"/>
    </source>
</evidence>
<dbReference type="EMBL" id="MU793296">
    <property type="protein sequence ID" value="KAJ3787209.1"/>
    <property type="molecule type" value="Genomic_DNA"/>
</dbReference>
<comment type="caution">
    <text evidence="2">The sequence shown here is derived from an EMBL/GenBank/DDBJ whole genome shotgun (WGS) entry which is preliminary data.</text>
</comment>